<dbReference type="EMBL" id="JADCKA010000001">
    <property type="protein sequence ID" value="MBE5034702.1"/>
    <property type="molecule type" value="Genomic_DNA"/>
</dbReference>
<keyword evidence="1" id="KW-0805">Transcription regulation</keyword>
<dbReference type="PANTHER" id="PTHR42756:SF2">
    <property type="entry name" value="MARR FAMILY REGULATORY PROTEIN"/>
    <property type="match status" value="1"/>
</dbReference>
<evidence type="ECO:0000313" key="5">
    <source>
        <dbReference type="EMBL" id="MBE5034702.1"/>
    </source>
</evidence>
<keyword evidence="3" id="KW-0804">Transcription</keyword>
<evidence type="ECO:0000259" key="4">
    <source>
        <dbReference type="PROSITE" id="PS50995"/>
    </source>
</evidence>
<dbReference type="RefSeq" id="WP_226384373.1">
    <property type="nucleotide sequence ID" value="NZ_JADCKA010000001.1"/>
</dbReference>
<dbReference type="Proteomes" id="UP001516588">
    <property type="component" value="Unassembled WGS sequence"/>
</dbReference>
<dbReference type="PANTHER" id="PTHR42756">
    <property type="entry name" value="TRANSCRIPTIONAL REGULATOR, MARR"/>
    <property type="match status" value="1"/>
</dbReference>
<organism evidence="5 6">
    <name type="scientific">Gallibacter intestinalis</name>
    <dbReference type="NCBI Taxonomy" id="2779356"/>
    <lineage>
        <taxon>Bacteria</taxon>
        <taxon>Bacillati</taxon>
        <taxon>Bacillota</taxon>
        <taxon>Clostridia</taxon>
        <taxon>Eubacteriales</taxon>
        <taxon>Eubacteriaceae</taxon>
        <taxon>Gallibacter</taxon>
    </lineage>
</organism>
<keyword evidence="2" id="KW-0238">DNA-binding</keyword>
<evidence type="ECO:0000313" key="6">
    <source>
        <dbReference type="Proteomes" id="UP001516588"/>
    </source>
</evidence>
<proteinExistence type="predicted"/>
<sequence>MTANNYSSLLKYISMMKRDTNRYFQLKLKKFNLGGGQQFFLLRIAENPGISMYDLARTGAFDKATVTKAVNKLLAEGYITQETDAKDRRLKRLKTTDKAKEVIDYVYEIRDKWISQMMDNFSEEEAMTIYKGLEKMAEHTGAAICKMNEEEKKGEQ</sequence>
<name>A0ABR9QV00_9FIRM</name>
<dbReference type="Pfam" id="PF12802">
    <property type="entry name" value="MarR_2"/>
    <property type="match status" value="1"/>
</dbReference>
<dbReference type="PROSITE" id="PS50995">
    <property type="entry name" value="HTH_MARR_2"/>
    <property type="match status" value="1"/>
</dbReference>
<reference evidence="5 6" key="1">
    <citation type="submission" date="2020-10" db="EMBL/GenBank/DDBJ databases">
        <title>ChiBAC.</title>
        <authorList>
            <person name="Zenner C."/>
            <person name="Hitch T.C.A."/>
            <person name="Clavel T."/>
        </authorList>
    </citation>
    <scope>NUCLEOTIDE SEQUENCE [LARGE SCALE GENOMIC DNA]</scope>
    <source>
        <strain evidence="5 6">DSM 108706</strain>
    </source>
</reference>
<dbReference type="InterPro" id="IPR023187">
    <property type="entry name" value="Tscrpt_reg_MarR-type_CS"/>
</dbReference>
<evidence type="ECO:0000256" key="2">
    <source>
        <dbReference type="ARBA" id="ARBA00023125"/>
    </source>
</evidence>
<evidence type="ECO:0000256" key="1">
    <source>
        <dbReference type="ARBA" id="ARBA00023015"/>
    </source>
</evidence>
<accession>A0ABR9QV00</accession>
<dbReference type="InterPro" id="IPR000835">
    <property type="entry name" value="HTH_MarR-typ"/>
</dbReference>
<gene>
    <name evidence="5" type="ORF">INF20_00160</name>
</gene>
<protein>
    <submittedName>
        <fullName evidence="5">MarR family transcriptional regulator</fullName>
    </submittedName>
</protein>
<feature type="domain" description="HTH marR-type" evidence="4">
    <location>
        <begin position="6"/>
        <end position="138"/>
    </location>
</feature>
<evidence type="ECO:0000256" key="3">
    <source>
        <dbReference type="ARBA" id="ARBA00023163"/>
    </source>
</evidence>
<keyword evidence="6" id="KW-1185">Reference proteome</keyword>
<dbReference type="SMART" id="SM00347">
    <property type="entry name" value="HTH_MARR"/>
    <property type="match status" value="1"/>
</dbReference>
<dbReference type="PROSITE" id="PS01117">
    <property type="entry name" value="HTH_MARR_1"/>
    <property type="match status" value="1"/>
</dbReference>
<comment type="caution">
    <text evidence="5">The sequence shown here is derived from an EMBL/GenBank/DDBJ whole genome shotgun (WGS) entry which is preliminary data.</text>
</comment>